<dbReference type="SMART" id="SM00034">
    <property type="entry name" value="CLECT"/>
    <property type="match status" value="1"/>
</dbReference>
<proteinExistence type="predicted"/>
<evidence type="ECO:0000256" key="1">
    <source>
        <dbReference type="ARBA" id="ARBA00023157"/>
    </source>
</evidence>
<feature type="chain" id="PRO_5026868035" evidence="2">
    <location>
        <begin position="19"/>
        <end position="191"/>
    </location>
</feature>
<feature type="signal peptide" evidence="2">
    <location>
        <begin position="1"/>
        <end position="18"/>
    </location>
</feature>
<evidence type="ECO:0000313" key="5">
    <source>
        <dbReference type="Proteomes" id="UP000507470"/>
    </source>
</evidence>
<dbReference type="Proteomes" id="UP000507470">
    <property type="component" value="Unassembled WGS sequence"/>
</dbReference>
<keyword evidence="2" id="KW-0732">Signal</keyword>
<dbReference type="InterPro" id="IPR016187">
    <property type="entry name" value="CTDL_fold"/>
</dbReference>
<evidence type="ECO:0000313" key="4">
    <source>
        <dbReference type="EMBL" id="CAC5418246.1"/>
    </source>
</evidence>
<feature type="domain" description="C-type lectin" evidence="3">
    <location>
        <begin position="58"/>
        <end position="178"/>
    </location>
</feature>
<dbReference type="SUPFAM" id="SSF56436">
    <property type="entry name" value="C-type lectin-like"/>
    <property type="match status" value="1"/>
</dbReference>
<dbReference type="InterPro" id="IPR050111">
    <property type="entry name" value="C-type_lectin/snaclec_domain"/>
</dbReference>
<dbReference type="PROSITE" id="PS50041">
    <property type="entry name" value="C_TYPE_LECTIN_2"/>
    <property type="match status" value="1"/>
</dbReference>
<dbReference type="InterPro" id="IPR016186">
    <property type="entry name" value="C-type_lectin-like/link_sf"/>
</dbReference>
<dbReference type="Gene3D" id="3.10.100.10">
    <property type="entry name" value="Mannose-Binding Protein A, subunit A"/>
    <property type="match status" value="1"/>
</dbReference>
<evidence type="ECO:0000256" key="2">
    <source>
        <dbReference type="SAM" id="SignalP"/>
    </source>
</evidence>
<sequence length="191" mass="21832">MFVCALLVIFCCVSVIKSETCYGKDEKSIISGIRSSLKTLEDRLNEKSPRCPAGWKEYKNHCYYFSSHKMTWFEAERKCRNMGAYLVKITDSSENSWIKNMITSKKVVEQNYWMGAADYLKEGDWRWVSDLSKVQYSGWKSGEPNNSGGNEDCAHFYQPHGFNWNDAGCSGTSGYICENQHGSKCLPYAKV</sequence>
<dbReference type="Pfam" id="PF00059">
    <property type="entry name" value="Lectin_C"/>
    <property type="match status" value="1"/>
</dbReference>
<dbReference type="EMBL" id="CACVKT020008891">
    <property type="protein sequence ID" value="CAC5418246.1"/>
    <property type="molecule type" value="Genomic_DNA"/>
</dbReference>
<dbReference type="InterPro" id="IPR001304">
    <property type="entry name" value="C-type_lectin-like"/>
</dbReference>
<reference evidence="4 5" key="1">
    <citation type="submission" date="2020-06" db="EMBL/GenBank/DDBJ databases">
        <authorList>
            <person name="Li R."/>
            <person name="Bekaert M."/>
        </authorList>
    </citation>
    <scope>NUCLEOTIDE SEQUENCE [LARGE SCALE GENOMIC DNA]</scope>
    <source>
        <strain evidence="5">wild</strain>
    </source>
</reference>
<evidence type="ECO:0000259" key="3">
    <source>
        <dbReference type="PROSITE" id="PS50041"/>
    </source>
</evidence>
<name>A0A6J8EE63_MYTCO</name>
<protein>
    <submittedName>
        <fullName evidence="4">Perlucin-like protein</fullName>
    </submittedName>
</protein>
<dbReference type="OrthoDB" id="6157090at2759"/>
<dbReference type="PANTHER" id="PTHR22803">
    <property type="entry name" value="MANNOSE, PHOSPHOLIPASE, LECTIN RECEPTOR RELATED"/>
    <property type="match status" value="1"/>
</dbReference>
<keyword evidence="1" id="KW-1015">Disulfide bond</keyword>
<dbReference type="AlphaFoldDB" id="A0A6J8EE63"/>
<accession>A0A6J8EE63</accession>
<dbReference type="InterPro" id="IPR018378">
    <property type="entry name" value="C-type_lectin_CS"/>
</dbReference>
<keyword evidence="5" id="KW-1185">Reference proteome</keyword>
<organism evidence="4 5">
    <name type="scientific">Mytilus coruscus</name>
    <name type="common">Sea mussel</name>
    <dbReference type="NCBI Taxonomy" id="42192"/>
    <lineage>
        <taxon>Eukaryota</taxon>
        <taxon>Metazoa</taxon>
        <taxon>Spiralia</taxon>
        <taxon>Lophotrochozoa</taxon>
        <taxon>Mollusca</taxon>
        <taxon>Bivalvia</taxon>
        <taxon>Autobranchia</taxon>
        <taxon>Pteriomorphia</taxon>
        <taxon>Mytilida</taxon>
        <taxon>Mytiloidea</taxon>
        <taxon>Mytilidae</taxon>
        <taxon>Mytilinae</taxon>
        <taxon>Mytilus</taxon>
    </lineage>
</organism>
<dbReference type="PROSITE" id="PS00615">
    <property type="entry name" value="C_TYPE_LECTIN_1"/>
    <property type="match status" value="1"/>
</dbReference>
<gene>
    <name evidence="4" type="ORF">MCOR_50698</name>
</gene>